<accession>A0A6G1LNE8</accession>
<evidence type="ECO:0000313" key="1">
    <source>
        <dbReference type="EMBL" id="KAF2774160.1"/>
    </source>
</evidence>
<dbReference type="AlphaFoldDB" id="A0A6G1LNE8"/>
<dbReference type="EMBL" id="ML995808">
    <property type="protein sequence ID" value="KAF2774160.1"/>
    <property type="molecule type" value="Genomic_DNA"/>
</dbReference>
<protein>
    <submittedName>
        <fullName evidence="1">Uncharacterized protein</fullName>
    </submittedName>
</protein>
<keyword evidence="2" id="KW-1185">Reference proteome</keyword>
<name>A0A6G1LNE8_9PEZI</name>
<gene>
    <name evidence="1" type="ORF">EJ03DRAFT_1387</name>
</gene>
<proteinExistence type="predicted"/>
<evidence type="ECO:0000313" key="2">
    <source>
        <dbReference type="Proteomes" id="UP000799436"/>
    </source>
</evidence>
<dbReference type="Proteomes" id="UP000799436">
    <property type="component" value="Unassembled WGS sequence"/>
</dbReference>
<organism evidence="1 2">
    <name type="scientific">Teratosphaeria nubilosa</name>
    <dbReference type="NCBI Taxonomy" id="161662"/>
    <lineage>
        <taxon>Eukaryota</taxon>
        <taxon>Fungi</taxon>
        <taxon>Dikarya</taxon>
        <taxon>Ascomycota</taxon>
        <taxon>Pezizomycotina</taxon>
        <taxon>Dothideomycetes</taxon>
        <taxon>Dothideomycetidae</taxon>
        <taxon>Mycosphaerellales</taxon>
        <taxon>Teratosphaeriaceae</taxon>
        <taxon>Teratosphaeria</taxon>
    </lineage>
</organism>
<sequence>MPSKQRAGRPTKSSTWPCLRWSFHKLHARSSSGHESPRSRHAVSIFAVYVSFCSPLVHRKSKDVWKFVIRWMAEKGCKTDNGFRDAGGPNEHGVHGVTSRTRTTRRAYTCTLYVQMSHGADLYISHLTQMASESVVANYQGYSSIAYVGRTAVAPQTQLRPSLLVSSGQSIRLDMMQTVQSAPTDQQSLPTFCIRNLRELPE</sequence>
<reference evidence="1" key="1">
    <citation type="journal article" date="2020" name="Stud. Mycol.">
        <title>101 Dothideomycetes genomes: a test case for predicting lifestyles and emergence of pathogens.</title>
        <authorList>
            <person name="Haridas S."/>
            <person name="Albert R."/>
            <person name="Binder M."/>
            <person name="Bloem J."/>
            <person name="Labutti K."/>
            <person name="Salamov A."/>
            <person name="Andreopoulos B."/>
            <person name="Baker S."/>
            <person name="Barry K."/>
            <person name="Bills G."/>
            <person name="Bluhm B."/>
            <person name="Cannon C."/>
            <person name="Castanera R."/>
            <person name="Culley D."/>
            <person name="Daum C."/>
            <person name="Ezra D."/>
            <person name="Gonzalez J."/>
            <person name="Henrissat B."/>
            <person name="Kuo A."/>
            <person name="Liang C."/>
            <person name="Lipzen A."/>
            <person name="Lutzoni F."/>
            <person name="Magnuson J."/>
            <person name="Mondo S."/>
            <person name="Nolan M."/>
            <person name="Ohm R."/>
            <person name="Pangilinan J."/>
            <person name="Park H.-J."/>
            <person name="Ramirez L."/>
            <person name="Alfaro M."/>
            <person name="Sun H."/>
            <person name="Tritt A."/>
            <person name="Yoshinaga Y."/>
            <person name="Zwiers L.-H."/>
            <person name="Turgeon B."/>
            <person name="Goodwin S."/>
            <person name="Spatafora J."/>
            <person name="Crous P."/>
            <person name="Grigoriev I."/>
        </authorList>
    </citation>
    <scope>NUCLEOTIDE SEQUENCE</scope>
    <source>
        <strain evidence="1">CBS 116005</strain>
    </source>
</reference>